<reference evidence="1" key="2">
    <citation type="journal article" date="2015" name="Data Brief">
        <title>Shoot transcriptome of the giant reed, Arundo donax.</title>
        <authorList>
            <person name="Barrero R.A."/>
            <person name="Guerrero F.D."/>
            <person name="Moolhuijzen P."/>
            <person name="Goolsby J.A."/>
            <person name="Tidwell J."/>
            <person name="Bellgard S.E."/>
            <person name="Bellgard M.I."/>
        </authorList>
    </citation>
    <scope>NUCLEOTIDE SEQUENCE</scope>
    <source>
        <tissue evidence="1">Shoot tissue taken approximately 20 cm above the soil surface</tissue>
    </source>
</reference>
<sequence>MVVPPMGFGFGMVLASISGLKLQQQAKDG</sequence>
<organism evidence="1">
    <name type="scientific">Arundo donax</name>
    <name type="common">Giant reed</name>
    <name type="synonym">Donax arundinaceus</name>
    <dbReference type="NCBI Taxonomy" id="35708"/>
    <lineage>
        <taxon>Eukaryota</taxon>
        <taxon>Viridiplantae</taxon>
        <taxon>Streptophyta</taxon>
        <taxon>Embryophyta</taxon>
        <taxon>Tracheophyta</taxon>
        <taxon>Spermatophyta</taxon>
        <taxon>Magnoliopsida</taxon>
        <taxon>Liliopsida</taxon>
        <taxon>Poales</taxon>
        <taxon>Poaceae</taxon>
        <taxon>PACMAD clade</taxon>
        <taxon>Arundinoideae</taxon>
        <taxon>Arundineae</taxon>
        <taxon>Arundo</taxon>
    </lineage>
</organism>
<reference evidence="1" key="1">
    <citation type="submission" date="2014-09" db="EMBL/GenBank/DDBJ databases">
        <authorList>
            <person name="Magalhaes I.L.F."/>
            <person name="Oliveira U."/>
            <person name="Santos F.R."/>
            <person name="Vidigal T.H.D.A."/>
            <person name="Brescovit A.D."/>
            <person name="Santos A.J."/>
        </authorList>
    </citation>
    <scope>NUCLEOTIDE SEQUENCE</scope>
    <source>
        <tissue evidence="1">Shoot tissue taken approximately 20 cm above the soil surface</tissue>
    </source>
</reference>
<proteinExistence type="predicted"/>
<dbReference type="AlphaFoldDB" id="A0A0A9BEY9"/>
<accession>A0A0A9BEY9</accession>
<protein>
    <submittedName>
        <fullName evidence="1">Uncharacterized protein</fullName>
    </submittedName>
</protein>
<name>A0A0A9BEY9_ARUDO</name>
<dbReference type="EMBL" id="GBRH01237197">
    <property type="protein sequence ID" value="JAD60698.1"/>
    <property type="molecule type" value="Transcribed_RNA"/>
</dbReference>
<evidence type="ECO:0000313" key="1">
    <source>
        <dbReference type="EMBL" id="JAD60698.1"/>
    </source>
</evidence>